<proteinExistence type="predicted"/>
<keyword evidence="1" id="KW-1133">Transmembrane helix</keyword>
<sequence>MVGRMDQRAARGFLVFVPAATLNLEGFVDHIRSLVYDLDNIGIVLDLFNFKLNIIIIAYYDFSLAFLILIPARFIVRKDIGLFHLWLRHIVHSISWFPATAPFELKGTPPVVIASSSIGFAPDVS</sequence>
<dbReference type="EMBL" id="ML179118">
    <property type="protein sequence ID" value="THU99527.1"/>
    <property type="molecule type" value="Genomic_DNA"/>
</dbReference>
<evidence type="ECO:0000313" key="2">
    <source>
        <dbReference type="EMBL" id="THU99527.1"/>
    </source>
</evidence>
<dbReference type="Proteomes" id="UP000297245">
    <property type="component" value="Unassembled WGS sequence"/>
</dbReference>
<keyword evidence="1" id="KW-0812">Transmembrane</keyword>
<keyword evidence="3" id="KW-1185">Reference proteome</keyword>
<evidence type="ECO:0000256" key="1">
    <source>
        <dbReference type="SAM" id="Phobius"/>
    </source>
</evidence>
<accession>A0A4S8MAP3</accession>
<organism evidence="2 3">
    <name type="scientific">Dendrothele bispora (strain CBS 962.96)</name>
    <dbReference type="NCBI Taxonomy" id="1314807"/>
    <lineage>
        <taxon>Eukaryota</taxon>
        <taxon>Fungi</taxon>
        <taxon>Dikarya</taxon>
        <taxon>Basidiomycota</taxon>
        <taxon>Agaricomycotina</taxon>
        <taxon>Agaricomycetes</taxon>
        <taxon>Agaricomycetidae</taxon>
        <taxon>Agaricales</taxon>
        <taxon>Agaricales incertae sedis</taxon>
        <taxon>Dendrothele</taxon>
    </lineage>
</organism>
<evidence type="ECO:0000313" key="3">
    <source>
        <dbReference type="Proteomes" id="UP000297245"/>
    </source>
</evidence>
<reference evidence="2 3" key="1">
    <citation type="journal article" date="2019" name="Nat. Ecol. Evol.">
        <title>Megaphylogeny resolves global patterns of mushroom evolution.</title>
        <authorList>
            <person name="Varga T."/>
            <person name="Krizsan K."/>
            <person name="Foldi C."/>
            <person name="Dima B."/>
            <person name="Sanchez-Garcia M."/>
            <person name="Sanchez-Ramirez S."/>
            <person name="Szollosi G.J."/>
            <person name="Szarkandi J.G."/>
            <person name="Papp V."/>
            <person name="Albert L."/>
            <person name="Andreopoulos W."/>
            <person name="Angelini C."/>
            <person name="Antonin V."/>
            <person name="Barry K.W."/>
            <person name="Bougher N.L."/>
            <person name="Buchanan P."/>
            <person name="Buyck B."/>
            <person name="Bense V."/>
            <person name="Catcheside P."/>
            <person name="Chovatia M."/>
            <person name="Cooper J."/>
            <person name="Damon W."/>
            <person name="Desjardin D."/>
            <person name="Finy P."/>
            <person name="Geml J."/>
            <person name="Haridas S."/>
            <person name="Hughes K."/>
            <person name="Justo A."/>
            <person name="Karasinski D."/>
            <person name="Kautmanova I."/>
            <person name="Kiss B."/>
            <person name="Kocsube S."/>
            <person name="Kotiranta H."/>
            <person name="LaButti K.M."/>
            <person name="Lechner B.E."/>
            <person name="Liimatainen K."/>
            <person name="Lipzen A."/>
            <person name="Lukacs Z."/>
            <person name="Mihaltcheva S."/>
            <person name="Morgado L.N."/>
            <person name="Niskanen T."/>
            <person name="Noordeloos M.E."/>
            <person name="Ohm R.A."/>
            <person name="Ortiz-Santana B."/>
            <person name="Ovrebo C."/>
            <person name="Racz N."/>
            <person name="Riley R."/>
            <person name="Savchenko A."/>
            <person name="Shiryaev A."/>
            <person name="Soop K."/>
            <person name="Spirin V."/>
            <person name="Szebenyi C."/>
            <person name="Tomsovsky M."/>
            <person name="Tulloss R.E."/>
            <person name="Uehling J."/>
            <person name="Grigoriev I.V."/>
            <person name="Vagvolgyi C."/>
            <person name="Papp T."/>
            <person name="Martin F.M."/>
            <person name="Miettinen O."/>
            <person name="Hibbett D.S."/>
            <person name="Nagy L.G."/>
        </authorList>
    </citation>
    <scope>NUCLEOTIDE SEQUENCE [LARGE SCALE GENOMIC DNA]</scope>
    <source>
        <strain evidence="2 3">CBS 962.96</strain>
    </source>
</reference>
<name>A0A4S8MAP3_DENBC</name>
<dbReference type="AlphaFoldDB" id="A0A4S8MAP3"/>
<protein>
    <submittedName>
        <fullName evidence="2">Uncharacterized protein</fullName>
    </submittedName>
</protein>
<feature type="transmembrane region" description="Helical" evidence="1">
    <location>
        <begin position="50"/>
        <end position="70"/>
    </location>
</feature>
<keyword evidence="1" id="KW-0472">Membrane</keyword>
<gene>
    <name evidence="2" type="ORF">K435DRAFT_855620</name>
</gene>